<comment type="caution">
    <text evidence="1">The sequence shown here is derived from an EMBL/GenBank/DDBJ whole genome shotgun (WGS) entry which is preliminary data.</text>
</comment>
<evidence type="ECO:0000313" key="1">
    <source>
        <dbReference type="EMBL" id="EPF20521.1"/>
    </source>
</evidence>
<protein>
    <submittedName>
        <fullName evidence="1">Uncharacterized protein</fullName>
    </submittedName>
</protein>
<dbReference type="EMBL" id="ATDT01000003">
    <property type="protein sequence ID" value="EPF20521.1"/>
    <property type="molecule type" value="Genomic_DNA"/>
</dbReference>
<accession>S3J7B7</accession>
<organism evidence="1 2">
    <name type="scientific">Cedecea davisae DSM 4568</name>
    <dbReference type="NCBI Taxonomy" id="566551"/>
    <lineage>
        <taxon>Bacteria</taxon>
        <taxon>Pseudomonadati</taxon>
        <taxon>Pseudomonadota</taxon>
        <taxon>Gammaproteobacteria</taxon>
        <taxon>Enterobacterales</taxon>
        <taxon>Enterobacteriaceae</taxon>
        <taxon>Cedecea</taxon>
    </lineage>
</organism>
<evidence type="ECO:0000313" key="2">
    <source>
        <dbReference type="Proteomes" id="UP000014585"/>
    </source>
</evidence>
<sequence>MSQALKRFFSRFLSDCRLNRQDDYFIISCGYFPLTFRQGDCF</sequence>
<gene>
    <name evidence="1" type="ORF">HMPREF0201_00249</name>
</gene>
<name>S3J7B7_9ENTR</name>
<dbReference type="AlphaFoldDB" id="S3J7B7"/>
<reference evidence="1 2" key="1">
    <citation type="submission" date="2013-04" db="EMBL/GenBank/DDBJ databases">
        <authorList>
            <person name="Weinstock G."/>
            <person name="Sodergren E."/>
            <person name="Lobos E.A."/>
            <person name="Fulton L."/>
            <person name="Fulton R."/>
            <person name="Courtney L."/>
            <person name="Fronick C."/>
            <person name="O'Laughlin M."/>
            <person name="Godfrey J."/>
            <person name="Wilson R.M."/>
            <person name="Miner T."/>
            <person name="Farmer C."/>
            <person name="Delehaunty K."/>
            <person name="Cordes M."/>
            <person name="Minx P."/>
            <person name="Tomlinson C."/>
            <person name="Chen J."/>
            <person name="Wollam A."/>
            <person name="Pepin K.H."/>
            <person name="Palsikar V.B."/>
            <person name="Zhang X."/>
            <person name="Suruliraj S."/>
            <person name="Perna N.T."/>
            <person name="Plunkett G."/>
            <person name="Warren W."/>
            <person name="Mitreva M."/>
            <person name="Mardis E.R."/>
            <person name="Wilson R.K."/>
        </authorList>
    </citation>
    <scope>NUCLEOTIDE SEQUENCE [LARGE SCALE GENOMIC DNA]</scope>
    <source>
        <strain evidence="1 2">DSM 4568</strain>
    </source>
</reference>
<dbReference type="Proteomes" id="UP000014585">
    <property type="component" value="Unassembled WGS sequence"/>
</dbReference>
<dbReference type="HOGENOM" id="CLU_3249021_0_0_6"/>
<proteinExistence type="predicted"/>